<dbReference type="Proteomes" id="UP000807306">
    <property type="component" value="Unassembled WGS sequence"/>
</dbReference>
<sequence>MNDDDLIDLLYLIPSITRLELFAVEIGQSFFSHFEATTFTPLHSDNNSHQFLPNLQTFIFDAERTFSWSAVATMAPTRSLESNMIRRPLAKVSISTYPLNLEPGPEPIIDREYLEKILASTRDGVTFAIWEARETNLNVIQQSLEFHQMDQDGRSIEE</sequence>
<protein>
    <submittedName>
        <fullName evidence="1">Uncharacterized protein</fullName>
    </submittedName>
</protein>
<dbReference type="EMBL" id="MU157830">
    <property type="protein sequence ID" value="KAF9532929.1"/>
    <property type="molecule type" value="Genomic_DNA"/>
</dbReference>
<keyword evidence="2" id="KW-1185">Reference proteome</keyword>
<reference evidence="1" key="1">
    <citation type="submission" date="2020-11" db="EMBL/GenBank/DDBJ databases">
        <authorList>
            <consortium name="DOE Joint Genome Institute"/>
            <person name="Ahrendt S."/>
            <person name="Riley R."/>
            <person name="Andreopoulos W."/>
            <person name="Labutti K."/>
            <person name="Pangilinan J."/>
            <person name="Ruiz-Duenas F.J."/>
            <person name="Barrasa J.M."/>
            <person name="Sanchez-Garcia M."/>
            <person name="Camarero S."/>
            <person name="Miyauchi S."/>
            <person name="Serrano A."/>
            <person name="Linde D."/>
            <person name="Babiker R."/>
            <person name="Drula E."/>
            <person name="Ayuso-Fernandez I."/>
            <person name="Pacheco R."/>
            <person name="Padilla G."/>
            <person name="Ferreira P."/>
            <person name="Barriuso J."/>
            <person name="Kellner H."/>
            <person name="Castanera R."/>
            <person name="Alfaro M."/>
            <person name="Ramirez L."/>
            <person name="Pisabarro A.G."/>
            <person name="Kuo A."/>
            <person name="Tritt A."/>
            <person name="Lipzen A."/>
            <person name="He G."/>
            <person name="Yan M."/>
            <person name="Ng V."/>
            <person name="Cullen D."/>
            <person name="Martin F."/>
            <person name="Rosso M.-N."/>
            <person name="Henrissat B."/>
            <person name="Hibbett D."/>
            <person name="Martinez A.T."/>
            <person name="Grigoriev I.V."/>
        </authorList>
    </citation>
    <scope>NUCLEOTIDE SEQUENCE</scope>
    <source>
        <strain evidence="1">CBS 506.95</strain>
    </source>
</reference>
<evidence type="ECO:0000313" key="1">
    <source>
        <dbReference type="EMBL" id="KAF9532929.1"/>
    </source>
</evidence>
<dbReference type="AlphaFoldDB" id="A0A9P6EQN7"/>
<organism evidence="1 2">
    <name type="scientific">Crepidotus variabilis</name>
    <dbReference type="NCBI Taxonomy" id="179855"/>
    <lineage>
        <taxon>Eukaryota</taxon>
        <taxon>Fungi</taxon>
        <taxon>Dikarya</taxon>
        <taxon>Basidiomycota</taxon>
        <taxon>Agaricomycotina</taxon>
        <taxon>Agaricomycetes</taxon>
        <taxon>Agaricomycetidae</taxon>
        <taxon>Agaricales</taxon>
        <taxon>Agaricineae</taxon>
        <taxon>Crepidotaceae</taxon>
        <taxon>Crepidotus</taxon>
    </lineage>
</organism>
<accession>A0A9P6EQN7</accession>
<proteinExistence type="predicted"/>
<gene>
    <name evidence="1" type="ORF">CPB83DRAFT_846605</name>
</gene>
<name>A0A9P6EQN7_9AGAR</name>
<comment type="caution">
    <text evidence="1">The sequence shown here is derived from an EMBL/GenBank/DDBJ whole genome shotgun (WGS) entry which is preliminary data.</text>
</comment>
<evidence type="ECO:0000313" key="2">
    <source>
        <dbReference type="Proteomes" id="UP000807306"/>
    </source>
</evidence>